<protein>
    <recommendedName>
        <fullName evidence="3">Histidine kinase</fullName>
    </recommendedName>
</protein>
<dbReference type="RefSeq" id="WP_190075670.1">
    <property type="nucleotide sequence ID" value="NZ_BNBM01000026.1"/>
</dbReference>
<gene>
    <name evidence="1" type="ORF">ABT384_40900</name>
</gene>
<comment type="caution">
    <text evidence="1">The sequence shown here is derived from an EMBL/GenBank/DDBJ whole genome shotgun (WGS) entry which is preliminary data.</text>
</comment>
<name>A0ABV1Y539_9ACTN</name>
<evidence type="ECO:0000313" key="2">
    <source>
        <dbReference type="Proteomes" id="UP001486207"/>
    </source>
</evidence>
<keyword evidence="2" id="KW-1185">Reference proteome</keyword>
<evidence type="ECO:0008006" key="3">
    <source>
        <dbReference type="Google" id="ProtNLM"/>
    </source>
</evidence>
<organism evidence="1 2">
    <name type="scientific">Streptomyces lanatus</name>
    <dbReference type="NCBI Taxonomy" id="66900"/>
    <lineage>
        <taxon>Bacteria</taxon>
        <taxon>Bacillati</taxon>
        <taxon>Actinomycetota</taxon>
        <taxon>Actinomycetes</taxon>
        <taxon>Kitasatosporales</taxon>
        <taxon>Streptomycetaceae</taxon>
        <taxon>Streptomyces</taxon>
    </lineage>
</organism>
<evidence type="ECO:0000313" key="1">
    <source>
        <dbReference type="EMBL" id="MER7378972.1"/>
    </source>
</evidence>
<dbReference type="Proteomes" id="UP001486207">
    <property type="component" value="Unassembled WGS sequence"/>
</dbReference>
<reference evidence="1 2" key="1">
    <citation type="submission" date="2024-06" db="EMBL/GenBank/DDBJ databases">
        <title>The Natural Products Discovery Center: Release of the First 8490 Sequenced Strains for Exploring Actinobacteria Biosynthetic Diversity.</title>
        <authorList>
            <person name="Kalkreuter E."/>
            <person name="Kautsar S.A."/>
            <person name="Yang D."/>
            <person name="Bader C.D."/>
            <person name="Teijaro C.N."/>
            <person name="Fluegel L."/>
            <person name="Davis C.M."/>
            <person name="Simpson J.R."/>
            <person name="Lauterbach L."/>
            <person name="Steele A.D."/>
            <person name="Gui C."/>
            <person name="Meng S."/>
            <person name="Li G."/>
            <person name="Viehrig K."/>
            <person name="Ye F."/>
            <person name="Su P."/>
            <person name="Kiefer A.F."/>
            <person name="Nichols A."/>
            <person name="Cepeda A.J."/>
            <person name="Yan W."/>
            <person name="Fan B."/>
            <person name="Jiang Y."/>
            <person name="Adhikari A."/>
            <person name="Zheng C.-J."/>
            <person name="Schuster L."/>
            <person name="Cowan T.M."/>
            <person name="Smanski M.J."/>
            <person name="Chevrette M.G."/>
            <person name="De Carvalho L.P.S."/>
            <person name="Shen B."/>
        </authorList>
    </citation>
    <scope>NUCLEOTIDE SEQUENCE [LARGE SCALE GENOMIC DNA]</scope>
    <source>
        <strain evidence="1 2">NPDC000155</strain>
    </source>
</reference>
<proteinExistence type="predicted"/>
<sequence length="194" mass="20224">MDLTPFVDHLRHELMAAAEAGGADSLALADRLTATMESAVRLTLLNVLSEAMDQVSDLLASATVAVRLHGVEPRFEVTAQAGQISSSGADEVERAEGPVPGGHIRLQFPDVSSVEAAAAVFPTATADPSARALYIPTDGGLPTLRAVLARHDEASLDAETLTAHTAALDELFQTVNGCPLPGDDDRPAPTQLHS</sequence>
<accession>A0ABV1Y539</accession>
<dbReference type="EMBL" id="JBEPFB010000027">
    <property type="protein sequence ID" value="MER7378972.1"/>
    <property type="molecule type" value="Genomic_DNA"/>
</dbReference>